<dbReference type="InterPro" id="IPR000605">
    <property type="entry name" value="Helicase_SF3_ssDNA/RNA_vir"/>
</dbReference>
<reference evidence="3 4" key="1">
    <citation type="submission" date="2018-10" db="EMBL/GenBank/DDBJ databases">
        <authorList>
            <consortium name="Molecular Microbiology and Infection Unit (UMMI)"/>
            <person name="Machado M."/>
        </authorList>
    </citation>
    <scope>NUCLEOTIDE SEQUENCE [LARGE SCALE GENOMIC DNA]</scope>
    <source>
        <strain evidence="3">FMV2238.02</strain>
    </source>
</reference>
<dbReference type="Gene3D" id="3.40.1310.30">
    <property type="match status" value="1"/>
</dbReference>
<sequence length="431" mass="50218">MKKQAKLTCAMIVQQLEKDFWLNWDNFFIDQAREGDLIPLLEEIEKRLVSHNCIISELYAIKHDKDKLVIWNEEEKSTIEELKASHVHILIKFEKGTTLSQLAYILGIEAQYIEKAKSGRYGYDNLLAYLVHSKDKAKFQYSPNEVITLKGEDYLSVYNRRKQIWFKGRATKEAKEANLSLDYVISEILEGHITKSQVLLTNDYYKVYALNQRKIEDAFAAYQEKKGFVTIQSLENREFRKTIIFITGKTASGKTSLAKEIIKSIKDIAFRQGETWEHCITASTNSFDNYNGQEILFMDDVRGYGLTATDWLKLLDPYNISPISARYKNKLGYAKVIIIASSVEPSLFFHSAKNYHYEDPSQFIRRLDALVKIDTTYQLSIPHKIQMVNHSEMLSDYYFKNIAKGKHEKIIQKVLSMFLKNMKWKDEKNNN</sequence>
<evidence type="ECO:0000259" key="1">
    <source>
        <dbReference type="Pfam" id="PF00910"/>
    </source>
</evidence>
<name>A0A3P5Y8L6_STRCB</name>
<feature type="domain" description="Helicase superfamily 3 single-stranded DNA/RNA virus" evidence="1">
    <location>
        <begin position="244"/>
        <end position="341"/>
    </location>
</feature>
<dbReference type="EMBL" id="UXEP01000025">
    <property type="protein sequence ID" value="VDC43137.1"/>
    <property type="molecule type" value="Genomic_DNA"/>
</dbReference>
<dbReference type="InterPro" id="IPR002631">
    <property type="entry name" value="Plasmid_rep_OBD"/>
</dbReference>
<proteinExistence type="predicted"/>
<dbReference type="GO" id="GO:0003723">
    <property type="term" value="F:RNA binding"/>
    <property type="evidence" value="ECO:0007669"/>
    <property type="project" value="InterPro"/>
</dbReference>
<dbReference type="GO" id="GO:0005727">
    <property type="term" value="C:extrachromosomal circular DNA"/>
    <property type="evidence" value="ECO:0007669"/>
    <property type="project" value="InterPro"/>
</dbReference>
<dbReference type="Gene3D" id="3.40.50.300">
    <property type="entry name" value="P-loop containing nucleotide triphosphate hydrolases"/>
    <property type="match status" value="1"/>
</dbReference>
<protein>
    <submittedName>
        <fullName evidence="3">Uncharacterized protein</fullName>
    </submittedName>
</protein>
<dbReference type="RefSeq" id="WP_014611962.1">
    <property type="nucleotide sequence ID" value="NZ_UXEP01000025.1"/>
</dbReference>
<accession>A0A3P5Y8L6</accession>
<dbReference type="Proteomes" id="UP000280759">
    <property type="component" value="Unassembled WGS sequence"/>
</dbReference>
<evidence type="ECO:0000313" key="3">
    <source>
        <dbReference type="EMBL" id="VDC43137.1"/>
    </source>
</evidence>
<dbReference type="Pfam" id="PF01719">
    <property type="entry name" value="Rep_OBD"/>
    <property type="match status" value="1"/>
</dbReference>
<dbReference type="GO" id="GO:0003916">
    <property type="term" value="F:DNA topoisomerase activity"/>
    <property type="evidence" value="ECO:0007669"/>
    <property type="project" value="InterPro"/>
</dbReference>
<dbReference type="GO" id="GO:0003724">
    <property type="term" value="F:RNA helicase activity"/>
    <property type="evidence" value="ECO:0007669"/>
    <property type="project" value="InterPro"/>
</dbReference>
<dbReference type="SUPFAM" id="SSF52540">
    <property type="entry name" value="P-loop containing nucleoside triphosphate hydrolases"/>
    <property type="match status" value="1"/>
</dbReference>
<feature type="domain" description="Plasmid replication protein origin binding" evidence="2">
    <location>
        <begin position="58"/>
        <end position="151"/>
    </location>
</feature>
<keyword evidence="4" id="KW-1185">Reference proteome</keyword>
<dbReference type="AlphaFoldDB" id="A0A3P5Y8L6"/>
<organism evidence="3 4">
    <name type="scientific">Streptococcus canis</name>
    <dbReference type="NCBI Taxonomy" id="1329"/>
    <lineage>
        <taxon>Bacteria</taxon>
        <taxon>Bacillati</taxon>
        <taxon>Bacillota</taxon>
        <taxon>Bacilli</taxon>
        <taxon>Lactobacillales</taxon>
        <taxon>Streptococcaceae</taxon>
        <taxon>Streptococcus</taxon>
    </lineage>
</organism>
<evidence type="ECO:0000259" key="2">
    <source>
        <dbReference type="Pfam" id="PF01719"/>
    </source>
</evidence>
<dbReference type="InterPro" id="IPR027417">
    <property type="entry name" value="P-loop_NTPase"/>
</dbReference>
<gene>
    <name evidence="3" type="ORF">FMV2238Y02_16240</name>
</gene>
<evidence type="ECO:0000313" key="4">
    <source>
        <dbReference type="Proteomes" id="UP000280759"/>
    </source>
</evidence>
<dbReference type="Pfam" id="PF00910">
    <property type="entry name" value="RNA_helicase"/>
    <property type="match status" value="1"/>
</dbReference>
<dbReference type="GO" id="GO:0003677">
    <property type="term" value="F:DNA binding"/>
    <property type="evidence" value="ECO:0007669"/>
    <property type="project" value="InterPro"/>
</dbReference>
<dbReference type="GO" id="GO:0006260">
    <property type="term" value="P:DNA replication"/>
    <property type="evidence" value="ECO:0007669"/>
    <property type="project" value="InterPro"/>
</dbReference>